<dbReference type="PROSITE" id="PS51186">
    <property type="entry name" value="GNAT"/>
    <property type="match status" value="1"/>
</dbReference>
<gene>
    <name evidence="2" type="ORF">BANIM336_00970</name>
</gene>
<dbReference type="Proteomes" id="UP000035645">
    <property type="component" value="Unassembled WGS sequence"/>
</dbReference>
<proteinExistence type="predicted"/>
<evidence type="ECO:0000259" key="1">
    <source>
        <dbReference type="PROSITE" id="PS51186"/>
    </source>
</evidence>
<dbReference type="InterPro" id="IPR000182">
    <property type="entry name" value="GNAT_dom"/>
</dbReference>
<dbReference type="AlphaFoldDB" id="A0AAV2W248"/>
<comment type="caution">
    <text evidence="2">The sequence shown here is derived from an EMBL/GenBank/DDBJ whole genome shotgun (WGS) entry which is preliminary data.</text>
</comment>
<name>A0AAV2W248_9BIFI</name>
<organism evidence="2 3">
    <name type="scientific">Bifidobacterium animalis subsp. animalis IM386</name>
    <dbReference type="NCBI Taxonomy" id="1402194"/>
    <lineage>
        <taxon>Bacteria</taxon>
        <taxon>Bacillati</taxon>
        <taxon>Actinomycetota</taxon>
        <taxon>Actinomycetes</taxon>
        <taxon>Bifidobacteriales</taxon>
        <taxon>Bifidobacteriaceae</taxon>
        <taxon>Bifidobacterium</taxon>
    </lineage>
</organism>
<reference evidence="2 3" key="1">
    <citation type="submission" date="2013-10" db="EMBL/GenBank/DDBJ databases">
        <authorList>
            <person name="Manrique M."/>
        </authorList>
    </citation>
    <scope>NUCLEOTIDE SEQUENCE [LARGE SCALE GENOMIC DNA]</scope>
    <source>
        <strain evidence="2 3">IM386</strain>
    </source>
</reference>
<accession>A0AAV2W248</accession>
<dbReference type="SUPFAM" id="SSF55729">
    <property type="entry name" value="Acyl-CoA N-acyltransferases (Nat)"/>
    <property type="match status" value="1"/>
</dbReference>
<dbReference type="EMBL" id="CBUQ010000007">
    <property type="protein sequence ID" value="CDI67649.1"/>
    <property type="molecule type" value="Genomic_DNA"/>
</dbReference>
<reference evidence="2 3" key="2">
    <citation type="submission" date="2015-01" db="EMBL/GenBank/DDBJ databases">
        <title>Genome sequence of a Bifidobacterium animalis strain.</title>
        <authorList>
            <person name="Bogovic-Matijasic B."/>
            <person name="Hacin B."/>
            <person name="Citar M."/>
            <person name="Svigelj K."/>
            <person name="Stempelj M."/>
            <person name="Rogelj I."/>
        </authorList>
    </citation>
    <scope>NUCLEOTIDE SEQUENCE [LARGE SCALE GENOMIC DNA]</scope>
    <source>
        <strain evidence="2 3">IM386</strain>
    </source>
</reference>
<dbReference type="Gene3D" id="3.40.630.30">
    <property type="match status" value="1"/>
</dbReference>
<evidence type="ECO:0000313" key="2">
    <source>
        <dbReference type="EMBL" id="CDI67649.1"/>
    </source>
</evidence>
<dbReference type="GO" id="GO:0016747">
    <property type="term" value="F:acyltransferase activity, transferring groups other than amino-acyl groups"/>
    <property type="evidence" value="ECO:0007669"/>
    <property type="project" value="InterPro"/>
</dbReference>
<dbReference type="CDD" id="cd04301">
    <property type="entry name" value="NAT_SF"/>
    <property type="match status" value="1"/>
</dbReference>
<dbReference type="Pfam" id="PF00583">
    <property type="entry name" value="Acetyltransf_1"/>
    <property type="match status" value="1"/>
</dbReference>
<protein>
    <recommendedName>
        <fullName evidence="1">N-acetyltransferase domain-containing protein</fullName>
    </recommendedName>
</protein>
<feature type="domain" description="N-acetyltransferase" evidence="1">
    <location>
        <begin position="18"/>
        <end position="223"/>
    </location>
</feature>
<dbReference type="InterPro" id="IPR016181">
    <property type="entry name" value="Acyl_CoA_acyltransferase"/>
</dbReference>
<sequence>MAATCGCGDTLGVMNDSISYRTLQRTDYPALTKMLCETWHKQDPQMDEDLQTKLAQIDLEYCLARTTTAEVAVRDGEVVGAILGRIDAQETRKGINQHHRSVMKIMGPLFFNKSAHQALKNMLNAEKADRQMIEQAKKDGHAYDGEIVLFIVREDMRGQGVGQHLFDWMLNEFKVNNVEHYFLYTDTDCDYGFYENRGMVRRMEMPMEPHTPKEDTEAHQEADYLDNHLHALMFDNETSPANEGVNPLGRD</sequence>
<evidence type="ECO:0000313" key="3">
    <source>
        <dbReference type="Proteomes" id="UP000035645"/>
    </source>
</evidence>